<dbReference type="AlphaFoldDB" id="A0A4V2MV97"/>
<name>A0A4V2MV97_9APHY</name>
<comment type="caution">
    <text evidence="1">The sequence shown here is derived from an EMBL/GenBank/DDBJ whole genome shotgun (WGS) entry which is preliminary data.</text>
</comment>
<reference evidence="1 2" key="1">
    <citation type="submission" date="2018-11" db="EMBL/GenBank/DDBJ databases">
        <title>Genome assembly of Steccherinum ochraceum LE-BIN_3174, the white-rot fungus of the Steccherinaceae family (The Residual Polyporoid clade, Polyporales, Basidiomycota).</title>
        <authorList>
            <person name="Fedorova T.V."/>
            <person name="Glazunova O.A."/>
            <person name="Landesman E.O."/>
            <person name="Moiseenko K.V."/>
            <person name="Psurtseva N.V."/>
            <person name="Savinova O.S."/>
            <person name="Shakhova N.V."/>
            <person name="Tyazhelova T.V."/>
            <person name="Vasina D.V."/>
        </authorList>
    </citation>
    <scope>NUCLEOTIDE SEQUENCE [LARGE SCALE GENOMIC DNA]</scope>
    <source>
        <strain evidence="1 2">LE-BIN_3174</strain>
    </source>
</reference>
<evidence type="ECO:0000313" key="1">
    <source>
        <dbReference type="EMBL" id="TCD60847.1"/>
    </source>
</evidence>
<accession>A0A4V2MV97</accession>
<keyword evidence="2" id="KW-1185">Reference proteome</keyword>
<evidence type="ECO:0000313" key="2">
    <source>
        <dbReference type="Proteomes" id="UP000292702"/>
    </source>
</evidence>
<organism evidence="1 2">
    <name type="scientific">Steccherinum ochraceum</name>
    <dbReference type="NCBI Taxonomy" id="92696"/>
    <lineage>
        <taxon>Eukaryota</taxon>
        <taxon>Fungi</taxon>
        <taxon>Dikarya</taxon>
        <taxon>Basidiomycota</taxon>
        <taxon>Agaricomycotina</taxon>
        <taxon>Agaricomycetes</taxon>
        <taxon>Polyporales</taxon>
        <taxon>Steccherinaceae</taxon>
        <taxon>Steccherinum</taxon>
    </lineage>
</organism>
<gene>
    <name evidence="1" type="ORF">EIP91_009412</name>
</gene>
<dbReference type="Proteomes" id="UP000292702">
    <property type="component" value="Unassembled WGS sequence"/>
</dbReference>
<sequence length="202" mass="22430">MSTDPHTIPIAIPDDWGILHIDLHPWNASQPQKANPSADRITQPSQVLNMQKSRVSRAINPSFQVSSVHVLRTSFVDHGIYSPIAEIKAKRSTFQILCSAAVSQQVGSLIRYIWNMTGRSSVELFVLDVDIFDILQSSEHARDSYRTARGGLSVRELPAITANVKTHDHELMLSVLALRPYRQSSFADQGPNAVQLDSSTDD</sequence>
<proteinExistence type="predicted"/>
<dbReference type="EMBL" id="RWJN01000536">
    <property type="protein sequence ID" value="TCD60847.1"/>
    <property type="molecule type" value="Genomic_DNA"/>
</dbReference>
<protein>
    <submittedName>
        <fullName evidence="1">Uncharacterized protein</fullName>
    </submittedName>
</protein>